<keyword evidence="3" id="KW-1185">Reference proteome</keyword>
<organism evidence="2 3">
    <name type="scientific">Aegilops tauschii subsp. strangulata</name>
    <name type="common">Goatgrass</name>
    <dbReference type="NCBI Taxonomy" id="200361"/>
    <lineage>
        <taxon>Eukaryota</taxon>
        <taxon>Viridiplantae</taxon>
        <taxon>Streptophyta</taxon>
        <taxon>Embryophyta</taxon>
        <taxon>Tracheophyta</taxon>
        <taxon>Spermatophyta</taxon>
        <taxon>Magnoliopsida</taxon>
        <taxon>Liliopsida</taxon>
        <taxon>Poales</taxon>
        <taxon>Poaceae</taxon>
        <taxon>BOP clade</taxon>
        <taxon>Pooideae</taxon>
        <taxon>Triticodae</taxon>
        <taxon>Triticeae</taxon>
        <taxon>Triticinae</taxon>
        <taxon>Aegilops</taxon>
    </lineage>
</organism>
<evidence type="ECO:0000313" key="2">
    <source>
        <dbReference type="EnsemblPlants" id="AET4Gv20493300.3"/>
    </source>
</evidence>
<proteinExistence type="predicted"/>
<dbReference type="Proteomes" id="UP000015105">
    <property type="component" value="Chromosome 4D"/>
</dbReference>
<reference evidence="3" key="1">
    <citation type="journal article" date="2014" name="Science">
        <title>Ancient hybridizations among the ancestral genomes of bread wheat.</title>
        <authorList>
            <consortium name="International Wheat Genome Sequencing Consortium,"/>
            <person name="Marcussen T."/>
            <person name="Sandve S.R."/>
            <person name="Heier L."/>
            <person name="Spannagl M."/>
            <person name="Pfeifer M."/>
            <person name="Jakobsen K.S."/>
            <person name="Wulff B.B."/>
            <person name="Steuernagel B."/>
            <person name="Mayer K.F."/>
            <person name="Olsen O.A."/>
        </authorList>
    </citation>
    <scope>NUCLEOTIDE SEQUENCE [LARGE SCALE GENOMIC DNA]</scope>
    <source>
        <strain evidence="3">cv. AL8/78</strain>
    </source>
</reference>
<reference evidence="2" key="5">
    <citation type="journal article" date="2021" name="G3 (Bethesda)">
        <title>Aegilops tauschii genome assembly Aet v5.0 features greater sequence contiguity and improved annotation.</title>
        <authorList>
            <person name="Wang L."/>
            <person name="Zhu T."/>
            <person name="Rodriguez J.C."/>
            <person name="Deal K.R."/>
            <person name="Dubcovsky J."/>
            <person name="McGuire P.E."/>
            <person name="Lux T."/>
            <person name="Spannagl M."/>
            <person name="Mayer K.F.X."/>
            <person name="Baldrich P."/>
            <person name="Meyers B.C."/>
            <person name="Huo N."/>
            <person name="Gu Y.Q."/>
            <person name="Zhou H."/>
            <person name="Devos K.M."/>
            <person name="Bennetzen J.L."/>
            <person name="Unver T."/>
            <person name="Budak H."/>
            <person name="Gulick P.J."/>
            <person name="Galiba G."/>
            <person name="Kalapos B."/>
            <person name="Nelson D.R."/>
            <person name="Li P."/>
            <person name="You F.M."/>
            <person name="Luo M.C."/>
            <person name="Dvorak J."/>
        </authorList>
    </citation>
    <scope>NUCLEOTIDE SEQUENCE [LARGE SCALE GENOMIC DNA]</scope>
    <source>
        <strain evidence="2">cv. AL8/78</strain>
    </source>
</reference>
<dbReference type="AlphaFoldDB" id="A0A453I9V3"/>
<dbReference type="Gramene" id="AET4Gv20493300.3">
    <property type="protein sequence ID" value="AET4Gv20493300.3"/>
    <property type="gene ID" value="AET4Gv20493300"/>
</dbReference>
<protein>
    <submittedName>
        <fullName evidence="2">Uncharacterized protein</fullName>
    </submittedName>
</protein>
<reference evidence="3" key="2">
    <citation type="journal article" date="2017" name="Nat. Plants">
        <title>The Aegilops tauschii genome reveals multiple impacts of transposons.</title>
        <authorList>
            <person name="Zhao G."/>
            <person name="Zou C."/>
            <person name="Li K."/>
            <person name="Wang K."/>
            <person name="Li T."/>
            <person name="Gao L."/>
            <person name="Zhang X."/>
            <person name="Wang H."/>
            <person name="Yang Z."/>
            <person name="Liu X."/>
            <person name="Jiang W."/>
            <person name="Mao L."/>
            <person name="Kong X."/>
            <person name="Jiao Y."/>
            <person name="Jia J."/>
        </authorList>
    </citation>
    <scope>NUCLEOTIDE SEQUENCE [LARGE SCALE GENOMIC DNA]</scope>
    <source>
        <strain evidence="3">cv. AL8/78</strain>
    </source>
</reference>
<accession>A0A453I9V3</accession>
<dbReference type="EnsemblPlants" id="AET4Gv20493300.3">
    <property type="protein sequence ID" value="AET4Gv20493300.3"/>
    <property type="gene ID" value="AET4Gv20493300"/>
</dbReference>
<evidence type="ECO:0000313" key="3">
    <source>
        <dbReference type="Proteomes" id="UP000015105"/>
    </source>
</evidence>
<feature type="region of interest" description="Disordered" evidence="1">
    <location>
        <begin position="1"/>
        <end position="25"/>
    </location>
</feature>
<evidence type="ECO:0000256" key="1">
    <source>
        <dbReference type="SAM" id="MobiDB-lite"/>
    </source>
</evidence>
<sequence length="108" mass="11661">GRDLAPAAEASHEGGPEEPLLGRARAEEVQEPRLARAPAQRSLLHRGNVDGDEVHEPHCGRWRGRLAYDDLHDLAAAARGVGNHLSALGSKTPANLALIRRSSLPDRR</sequence>
<reference evidence="2" key="3">
    <citation type="journal article" date="2017" name="Nature">
        <title>Genome sequence of the progenitor of the wheat D genome Aegilops tauschii.</title>
        <authorList>
            <person name="Luo M.C."/>
            <person name="Gu Y.Q."/>
            <person name="Puiu D."/>
            <person name="Wang H."/>
            <person name="Twardziok S.O."/>
            <person name="Deal K.R."/>
            <person name="Huo N."/>
            <person name="Zhu T."/>
            <person name="Wang L."/>
            <person name="Wang Y."/>
            <person name="McGuire P.E."/>
            <person name="Liu S."/>
            <person name="Long H."/>
            <person name="Ramasamy R.K."/>
            <person name="Rodriguez J.C."/>
            <person name="Van S.L."/>
            <person name="Yuan L."/>
            <person name="Wang Z."/>
            <person name="Xia Z."/>
            <person name="Xiao L."/>
            <person name="Anderson O.D."/>
            <person name="Ouyang S."/>
            <person name="Liang Y."/>
            <person name="Zimin A.V."/>
            <person name="Pertea G."/>
            <person name="Qi P."/>
            <person name="Bennetzen J.L."/>
            <person name="Dai X."/>
            <person name="Dawson M.W."/>
            <person name="Muller H.G."/>
            <person name="Kugler K."/>
            <person name="Rivarola-Duarte L."/>
            <person name="Spannagl M."/>
            <person name="Mayer K.F.X."/>
            <person name="Lu F.H."/>
            <person name="Bevan M.W."/>
            <person name="Leroy P."/>
            <person name="Li P."/>
            <person name="You F.M."/>
            <person name="Sun Q."/>
            <person name="Liu Z."/>
            <person name="Lyons E."/>
            <person name="Wicker T."/>
            <person name="Salzberg S.L."/>
            <person name="Devos K.M."/>
            <person name="Dvorak J."/>
        </authorList>
    </citation>
    <scope>NUCLEOTIDE SEQUENCE [LARGE SCALE GENOMIC DNA]</scope>
    <source>
        <strain evidence="2">cv. AL8/78</strain>
    </source>
</reference>
<reference evidence="2" key="4">
    <citation type="submission" date="2019-03" db="UniProtKB">
        <authorList>
            <consortium name="EnsemblPlants"/>
        </authorList>
    </citation>
    <scope>IDENTIFICATION</scope>
</reference>
<name>A0A453I9V3_AEGTS</name>